<dbReference type="Proteomes" id="UP001610335">
    <property type="component" value="Unassembled WGS sequence"/>
</dbReference>
<evidence type="ECO:0000259" key="1">
    <source>
        <dbReference type="PROSITE" id="PS50011"/>
    </source>
</evidence>
<dbReference type="Gene3D" id="1.20.120.1020">
    <property type="entry name" value="Prion-inhibition and propagation, HeLo domain"/>
    <property type="match status" value="1"/>
</dbReference>
<sequence length="598" mass="66866">MVADPVSIVSLSFEVFAACVQGFVLLAQARNLGEDASFLMTMLSVQEYRFLQWGEIVGINDRDRTIDPRLNPVEASRLMGELQLMLEKDNIRKRYHLELVEKEGPVDRENVVHSPEGSQSILSDAVSDKRRADILHRANLIKSKNSLPKRLWWAAVDKNRLATLVSRVERTVQGLWDLLNPIQQNRMDQATQEILSKVIDMSNDLKELRELRAALEVFSRDIQASGACPLAASAGIKAVAVALHGAKERTGEETFLLNTTASNDQPGQQLGPQPVAERLLQDDITCIEQTKDATRSVARYKGRPVLIEHKPVPAKDKPKLKHRVVDLATLLSSRTHPEFLTLRCIGFVEDQKGFSLVYNYPDSLDTNFNLSNTSESPPSPMSLLDLLYNREPPLEPSLSARLKLAQRCLHAIILLHTASWLHKSLRASNVLFFATLDSARSNPEKALAHPFLAGFNFSRLDRPAEISEYISEDPLADIYRHPSALGYPPVPFDKNMDLYSLGTVLIELTEWRPLRTIVQKCVKVSSRGQDVPLENIKSVREWLLENKVGSGSVAYRVGDGFGGAVAMCLAGGNCEAEMREKVLDREWEIAKKLDACHI</sequence>
<dbReference type="PROSITE" id="PS50011">
    <property type="entry name" value="PROTEIN_KINASE_DOM"/>
    <property type="match status" value="1"/>
</dbReference>
<accession>A0ABR4J1E3</accession>
<name>A0ABR4J1E3_9EURO</name>
<comment type="caution">
    <text evidence="2">The sequence shown here is derived from an EMBL/GenBank/DDBJ whole genome shotgun (WGS) entry which is preliminary data.</text>
</comment>
<proteinExistence type="predicted"/>
<dbReference type="InterPro" id="IPR000719">
    <property type="entry name" value="Prot_kinase_dom"/>
</dbReference>
<reference evidence="2 3" key="1">
    <citation type="submission" date="2024-07" db="EMBL/GenBank/DDBJ databases">
        <title>Section-level genome sequencing and comparative genomics of Aspergillus sections Usti and Cavernicolus.</title>
        <authorList>
            <consortium name="Lawrence Berkeley National Laboratory"/>
            <person name="Nybo J.L."/>
            <person name="Vesth T.C."/>
            <person name="Theobald S."/>
            <person name="Frisvad J.C."/>
            <person name="Larsen T.O."/>
            <person name="Kjaerboelling I."/>
            <person name="Rothschild-Mancinelli K."/>
            <person name="Lyhne E.K."/>
            <person name="Kogle M.E."/>
            <person name="Barry K."/>
            <person name="Clum A."/>
            <person name="Na H."/>
            <person name="Ledsgaard L."/>
            <person name="Lin J."/>
            <person name="Lipzen A."/>
            <person name="Kuo A."/>
            <person name="Riley R."/>
            <person name="Mondo S."/>
            <person name="LaButti K."/>
            <person name="Haridas S."/>
            <person name="Pangalinan J."/>
            <person name="Salamov A.A."/>
            <person name="Simmons B.A."/>
            <person name="Magnuson J.K."/>
            <person name="Chen J."/>
            <person name="Drula E."/>
            <person name="Henrissat B."/>
            <person name="Wiebenga A."/>
            <person name="Lubbers R.J."/>
            <person name="Gomes A.C."/>
            <person name="Makela M.R."/>
            <person name="Stajich J."/>
            <person name="Grigoriev I.V."/>
            <person name="Mortensen U.H."/>
            <person name="De vries R.P."/>
            <person name="Baker S.E."/>
            <person name="Andersen M.R."/>
        </authorList>
    </citation>
    <scope>NUCLEOTIDE SEQUENCE [LARGE SCALE GENOMIC DNA]</scope>
    <source>
        <strain evidence="2 3">CBS 600.67</strain>
    </source>
</reference>
<protein>
    <submittedName>
        <fullName evidence="2">Prion-inhibition and propagation-domain-containing protein</fullName>
    </submittedName>
</protein>
<dbReference type="InterPro" id="IPR011009">
    <property type="entry name" value="Kinase-like_dom_sf"/>
</dbReference>
<feature type="domain" description="Protein kinase" evidence="1">
    <location>
        <begin position="244"/>
        <end position="598"/>
    </location>
</feature>
<dbReference type="InterPro" id="IPR029498">
    <property type="entry name" value="HeLo_dom"/>
</dbReference>
<dbReference type="PANTHER" id="PTHR37542">
    <property type="entry name" value="HELO DOMAIN-CONTAINING PROTEIN-RELATED"/>
    <property type="match status" value="1"/>
</dbReference>
<dbReference type="EMBL" id="JBFXLS010000003">
    <property type="protein sequence ID" value="KAL2833810.1"/>
    <property type="molecule type" value="Genomic_DNA"/>
</dbReference>
<keyword evidence="3" id="KW-1185">Reference proteome</keyword>
<keyword evidence="2" id="KW-0034">Amyloid</keyword>
<evidence type="ECO:0000313" key="3">
    <source>
        <dbReference type="Proteomes" id="UP001610335"/>
    </source>
</evidence>
<dbReference type="Pfam" id="PF14479">
    <property type="entry name" value="HeLo"/>
    <property type="match status" value="1"/>
</dbReference>
<dbReference type="PANTHER" id="PTHR37542:SF1">
    <property type="entry name" value="PRION-INHIBITION AND PROPAGATION HELO DOMAIN-CONTAINING PROTEIN"/>
    <property type="match status" value="1"/>
</dbReference>
<gene>
    <name evidence="2" type="ORF">BDW59DRAFT_156608</name>
</gene>
<dbReference type="Gene3D" id="1.10.510.10">
    <property type="entry name" value="Transferase(Phosphotransferase) domain 1"/>
    <property type="match status" value="1"/>
</dbReference>
<dbReference type="SUPFAM" id="SSF56112">
    <property type="entry name" value="Protein kinase-like (PK-like)"/>
    <property type="match status" value="1"/>
</dbReference>
<organism evidence="2 3">
    <name type="scientific">Aspergillus cavernicola</name>
    <dbReference type="NCBI Taxonomy" id="176166"/>
    <lineage>
        <taxon>Eukaryota</taxon>
        <taxon>Fungi</taxon>
        <taxon>Dikarya</taxon>
        <taxon>Ascomycota</taxon>
        <taxon>Pezizomycotina</taxon>
        <taxon>Eurotiomycetes</taxon>
        <taxon>Eurotiomycetidae</taxon>
        <taxon>Eurotiales</taxon>
        <taxon>Aspergillaceae</taxon>
        <taxon>Aspergillus</taxon>
        <taxon>Aspergillus subgen. Nidulantes</taxon>
    </lineage>
</organism>
<keyword evidence="2" id="KW-0640">Prion</keyword>
<dbReference type="InterPro" id="IPR038305">
    <property type="entry name" value="HeLo_sf"/>
</dbReference>
<evidence type="ECO:0000313" key="2">
    <source>
        <dbReference type="EMBL" id="KAL2833810.1"/>
    </source>
</evidence>